<evidence type="ECO:0000259" key="1">
    <source>
        <dbReference type="Pfam" id="PF18962"/>
    </source>
</evidence>
<gene>
    <name evidence="2" type="ORF">IC234_09945</name>
</gene>
<dbReference type="EMBL" id="JACXAC010000003">
    <property type="protein sequence ID" value="MBD2722449.1"/>
    <property type="molecule type" value="Genomic_DNA"/>
</dbReference>
<accession>A0ABR8JR66</accession>
<dbReference type="Proteomes" id="UP000606003">
    <property type="component" value="Unassembled WGS sequence"/>
</dbReference>
<sequence>MRVLVVANTNAPSPCGVNTLNAEVEDYQVRVQPLAARDAQALPGLTVFPTPTADGLVRLNLADASAAGTYAVAVQNVLGATVLSTALRLSPTADAQLDLSRLAPGVYVLHLRDAQGQTAVRRVVRQ</sequence>
<name>A0ABR8JR66_9BACT</name>
<protein>
    <submittedName>
        <fullName evidence="2">T9SS type A sorting domain-containing protein</fullName>
    </submittedName>
</protein>
<reference evidence="2 3" key="1">
    <citation type="submission" date="2020-09" db="EMBL/GenBank/DDBJ databases">
        <authorList>
            <person name="Kim M.K."/>
        </authorList>
    </citation>
    <scope>NUCLEOTIDE SEQUENCE [LARGE SCALE GENOMIC DNA]</scope>
    <source>
        <strain evidence="2 3">BT189</strain>
    </source>
</reference>
<organism evidence="2 3">
    <name type="scientific">Hymenobacter armeniacus</name>
    <dbReference type="NCBI Taxonomy" id="2771358"/>
    <lineage>
        <taxon>Bacteria</taxon>
        <taxon>Pseudomonadati</taxon>
        <taxon>Bacteroidota</taxon>
        <taxon>Cytophagia</taxon>
        <taxon>Cytophagales</taxon>
        <taxon>Hymenobacteraceae</taxon>
        <taxon>Hymenobacter</taxon>
    </lineage>
</organism>
<feature type="domain" description="Secretion system C-terminal sorting" evidence="1">
    <location>
        <begin position="47"/>
        <end position="122"/>
    </location>
</feature>
<dbReference type="Pfam" id="PF18962">
    <property type="entry name" value="Por_Secre_tail"/>
    <property type="match status" value="1"/>
</dbReference>
<evidence type="ECO:0000313" key="3">
    <source>
        <dbReference type="Proteomes" id="UP000606003"/>
    </source>
</evidence>
<keyword evidence="3" id="KW-1185">Reference proteome</keyword>
<dbReference type="NCBIfam" id="TIGR04183">
    <property type="entry name" value="Por_Secre_tail"/>
    <property type="match status" value="1"/>
</dbReference>
<comment type="caution">
    <text evidence="2">The sequence shown here is derived from an EMBL/GenBank/DDBJ whole genome shotgun (WGS) entry which is preliminary data.</text>
</comment>
<evidence type="ECO:0000313" key="2">
    <source>
        <dbReference type="EMBL" id="MBD2722449.1"/>
    </source>
</evidence>
<dbReference type="InterPro" id="IPR026444">
    <property type="entry name" value="Secre_tail"/>
</dbReference>
<proteinExistence type="predicted"/>